<dbReference type="Gene3D" id="2.40.170.20">
    <property type="entry name" value="TonB-dependent receptor, beta-barrel domain"/>
    <property type="match status" value="1"/>
</dbReference>
<accession>A0A0R3D1Y3</accession>
<dbReference type="OrthoDB" id="9795928at2"/>
<evidence type="ECO:0000256" key="6">
    <source>
        <dbReference type="ARBA" id="ARBA00023136"/>
    </source>
</evidence>
<evidence type="ECO:0000256" key="10">
    <source>
        <dbReference type="SAM" id="MobiDB-lite"/>
    </source>
</evidence>
<dbReference type="Pfam" id="PF07715">
    <property type="entry name" value="Plug"/>
    <property type="match status" value="1"/>
</dbReference>
<evidence type="ECO:0000259" key="13">
    <source>
        <dbReference type="Pfam" id="PF07715"/>
    </source>
</evidence>
<organism evidence="14 15">
    <name type="scientific">Bradyrhizobium yuanmingense</name>
    <dbReference type="NCBI Taxonomy" id="108015"/>
    <lineage>
        <taxon>Bacteria</taxon>
        <taxon>Pseudomonadati</taxon>
        <taxon>Pseudomonadota</taxon>
        <taxon>Alphaproteobacteria</taxon>
        <taxon>Hyphomicrobiales</taxon>
        <taxon>Nitrobacteraceae</taxon>
        <taxon>Bradyrhizobium</taxon>
    </lineage>
</organism>
<keyword evidence="4 8" id="KW-0812">Transmembrane</keyword>
<evidence type="ECO:0000256" key="5">
    <source>
        <dbReference type="ARBA" id="ARBA00023077"/>
    </source>
</evidence>
<dbReference type="PANTHER" id="PTHR30069">
    <property type="entry name" value="TONB-DEPENDENT OUTER MEMBRANE RECEPTOR"/>
    <property type="match status" value="1"/>
</dbReference>
<protein>
    <submittedName>
        <fullName evidence="14">TonB-dependent receptor</fullName>
    </submittedName>
</protein>
<dbReference type="InterPro" id="IPR039426">
    <property type="entry name" value="TonB-dep_rcpt-like"/>
</dbReference>
<dbReference type="GO" id="GO:0015344">
    <property type="term" value="F:siderophore uptake transmembrane transporter activity"/>
    <property type="evidence" value="ECO:0007669"/>
    <property type="project" value="TreeGrafter"/>
</dbReference>
<evidence type="ECO:0000256" key="2">
    <source>
        <dbReference type="ARBA" id="ARBA00022448"/>
    </source>
</evidence>
<evidence type="ECO:0000256" key="3">
    <source>
        <dbReference type="ARBA" id="ARBA00022452"/>
    </source>
</evidence>
<keyword evidence="11" id="KW-0732">Signal</keyword>
<dbReference type="AlphaFoldDB" id="A0A0R3D1Y3"/>
<keyword evidence="7 8" id="KW-0998">Cell outer membrane</keyword>
<keyword evidence="3 8" id="KW-1134">Transmembrane beta strand</keyword>
<dbReference type="RefSeq" id="WP_057026260.1">
    <property type="nucleotide sequence ID" value="NZ_LJYF01000004.1"/>
</dbReference>
<gene>
    <name evidence="14" type="ORF">AOQ72_09170</name>
</gene>
<evidence type="ECO:0000259" key="12">
    <source>
        <dbReference type="Pfam" id="PF00593"/>
    </source>
</evidence>
<dbReference type="GO" id="GO:0044718">
    <property type="term" value="P:siderophore transmembrane transport"/>
    <property type="evidence" value="ECO:0007669"/>
    <property type="project" value="TreeGrafter"/>
</dbReference>
<keyword evidence="14" id="KW-0675">Receptor</keyword>
<feature type="compositionally biased region" description="Polar residues" evidence="10">
    <location>
        <begin position="34"/>
        <end position="47"/>
    </location>
</feature>
<dbReference type="PROSITE" id="PS52016">
    <property type="entry name" value="TONB_DEPENDENT_REC_3"/>
    <property type="match status" value="1"/>
</dbReference>
<feature type="compositionally biased region" description="Low complexity" evidence="10">
    <location>
        <begin position="67"/>
        <end position="76"/>
    </location>
</feature>
<evidence type="ECO:0000256" key="4">
    <source>
        <dbReference type="ARBA" id="ARBA00022692"/>
    </source>
</evidence>
<feature type="signal peptide" evidence="11">
    <location>
        <begin position="1"/>
        <end position="28"/>
    </location>
</feature>
<keyword evidence="6 8" id="KW-0472">Membrane</keyword>
<dbReference type="EMBL" id="LJYF01000004">
    <property type="protein sequence ID" value="KRQ01612.1"/>
    <property type="molecule type" value="Genomic_DNA"/>
</dbReference>
<dbReference type="Pfam" id="PF00593">
    <property type="entry name" value="TonB_dep_Rec_b-barrel"/>
    <property type="match status" value="1"/>
</dbReference>
<dbReference type="SUPFAM" id="SSF56935">
    <property type="entry name" value="Porins"/>
    <property type="match status" value="1"/>
</dbReference>
<dbReference type="GO" id="GO:0009279">
    <property type="term" value="C:cell outer membrane"/>
    <property type="evidence" value="ECO:0007669"/>
    <property type="project" value="UniProtKB-SubCell"/>
</dbReference>
<dbReference type="STRING" id="108015.GA0061099_1007354"/>
<evidence type="ECO:0000256" key="11">
    <source>
        <dbReference type="SAM" id="SignalP"/>
    </source>
</evidence>
<proteinExistence type="inferred from homology"/>
<dbReference type="Proteomes" id="UP000051380">
    <property type="component" value="Unassembled WGS sequence"/>
</dbReference>
<dbReference type="InterPro" id="IPR037066">
    <property type="entry name" value="Plug_dom_sf"/>
</dbReference>
<reference evidence="14 15" key="1">
    <citation type="submission" date="2015-09" db="EMBL/GenBank/DDBJ databases">
        <title>Draft Genome Sequence of the Strain BR 3267 (Bradyrhizobium yuanmingense) recommended as inoculant for cowpea in Brazil.</title>
        <authorList>
            <person name="Simoes-Araujo J.L."/>
            <person name="Zilli J.E."/>
        </authorList>
    </citation>
    <scope>NUCLEOTIDE SEQUENCE [LARGE SCALE GENOMIC DNA]</scope>
    <source>
        <strain evidence="14 15">BR3267</strain>
    </source>
</reference>
<keyword evidence="5 9" id="KW-0798">TonB box</keyword>
<dbReference type="InterPro" id="IPR012910">
    <property type="entry name" value="Plug_dom"/>
</dbReference>
<dbReference type="Gene3D" id="2.170.130.10">
    <property type="entry name" value="TonB-dependent receptor, plug domain"/>
    <property type="match status" value="1"/>
</dbReference>
<comment type="similarity">
    <text evidence="8 9">Belongs to the TonB-dependent receptor family.</text>
</comment>
<feature type="region of interest" description="Disordered" evidence="10">
    <location>
        <begin position="29"/>
        <end position="52"/>
    </location>
</feature>
<dbReference type="PANTHER" id="PTHR30069:SF40">
    <property type="entry name" value="TONB-DEPENDENT RECEPTOR NMB0964-RELATED"/>
    <property type="match status" value="1"/>
</dbReference>
<dbReference type="InterPro" id="IPR000531">
    <property type="entry name" value="Beta-barrel_TonB"/>
</dbReference>
<dbReference type="InterPro" id="IPR036942">
    <property type="entry name" value="Beta-barrel_TonB_sf"/>
</dbReference>
<name>A0A0R3D1Y3_9BRAD</name>
<evidence type="ECO:0000313" key="15">
    <source>
        <dbReference type="Proteomes" id="UP000051380"/>
    </source>
</evidence>
<sequence>MSFQLRRAQRLGGASLLLLGAAATSAFAQDSAQRPAQQPAQDKSSTELPAITVTAPSPIVRRAVVPTRNAGRGTRTARVRSREQTAEAAPAAPVPAAPQQGVLPVVTDQFATVTVVPNEEIRRNGGGTLGDLLFSKPGITGSEYAPGASSRPIIRGLDTNRVGIIENGTGSNGASDLGEDHFVPIDPLAATQVEVIRGPATLRYGSTAIGGVVSATNNRIPDALPSCTAPFPTYGLPTKAPLANVGSPGCITAETRTAVTSVDRGTEGAVLLDAGGGNFAFHADAFGRKAGDYSIPSYPFLTDPTLPFNGRQPNSASQAYGGSVGGSYIFDGGYVGAAITQHNALYHIPGIEGSEFLTRIDGRQTKFTTKGEYRPDAAAIDAIRFWASATDYKHDEVGLADSADLGSLGVRQTFTNKEQEGRVEVQLAPFDVRFAALTTAVGVQASHQKLTAPSPDDPGSPVNGLFDPNKNTKVAGYIFNEFKFSEATKAQIAGRVESARLSGTAPAFVPDVFDLAVDPAAIGPATAVNRNFTPVSGSIGLIHSLPWDLVASITGQYVERAPKPAELFSRGGHDATTTFDIGNPNLGIETAKSIEAGLRRAVGPLRFEITGYYTKFNGFIYRRLTGNTCEDGVCQLGAGLELNQAVYSQRDTTFRGGEFQFQYDVMPVWNGIWGIEGQYDIVRATFDDGTNVPRIPPQRLGGGVYYRDAEWFARINLLHAFAQNDIAPIAETPTPGYNLLRAEVSYKTQLDQRWFGAREMHVGLVGNNLLNENIRNAVSFNKDQVLLPGIGVRAFANFKF</sequence>
<feature type="domain" description="TonB-dependent receptor plug" evidence="13">
    <location>
        <begin position="110"/>
        <end position="212"/>
    </location>
</feature>
<feature type="region of interest" description="Disordered" evidence="10">
    <location>
        <begin position="66"/>
        <end position="95"/>
    </location>
</feature>
<evidence type="ECO:0000256" key="1">
    <source>
        <dbReference type="ARBA" id="ARBA00004571"/>
    </source>
</evidence>
<evidence type="ECO:0000313" key="14">
    <source>
        <dbReference type="EMBL" id="KRQ01612.1"/>
    </source>
</evidence>
<evidence type="ECO:0000256" key="7">
    <source>
        <dbReference type="ARBA" id="ARBA00023237"/>
    </source>
</evidence>
<comment type="subcellular location">
    <subcellularLocation>
        <location evidence="1 8">Cell outer membrane</location>
        <topology evidence="1 8">Multi-pass membrane protein</topology>
    </subcellularLocation>
</comment>
<evidence type="ECO:0000256" key="9">
    <source>
        <dbReference type="RuleBase" id="RU003357"/>
    </source>
</evidence>
<keyword evidence="2 8" id="KW-0813">Transport</keyword>
<feature type="domain" description="TonB-dependent receptor-like beta-barrel" evidence="12">
    <location>
        <begin position="322"/>
        <end position="769"/>
    </location>
</feature>
<evidence type="ECO:0000256" key="8">
    <source>
        <dbReference type="PROSITE-ProRule" id="PRU01360"/>
    </source>
</evidence>
<comment type="caution">
    <text evidence="14">The sequence shown here is derived from an EMBL/GenBank/DDBJ whole genome shotgun (WGS) entry which is preliminary data.</text>
</comment>
<feature type="chain" id="PRO_5006435044" evidence="11">
    <location>
        <begin position="29"/>
        <end position="800"/>
    </location>
</feature>